<evidence type="ECO:0000313" key="2">
    <source>
        <dbReference type="Proteomes" id="UP000234545"/>
    </source>
</evidence>
<organism evidence="1 2">
    <name type="scientific">Schaalia turicensis</name>
    <dbReference type="NCBI Taxonomy" id="131111"/>
    <lineage>
        <taxon>Bacteria</taxon>
        <taxon>Bacillati</taxon>
        <taxon>Actinomycetota</taxon>
        <taxon>Actinomycetes</taxon>
        <taxon>Actinomycetales</taxon>
        <taxon>Actinomycetaceae</taxon>
        <taxon>Schaalia</taxon>
    </lineage>
</organism>
<proteinExistence type="predicted"/>
<evidence type="ECO:0000313" key="1">
    <source>
        <dbReference type="EMBL" id="PKY65728.1"/>
    </source>
</evidence>
<dbReference type="OrthoDB" id="3268828at2"/>
<gene>
    <name evidence="1" type="ORF">CYJ25_08115</name>
</gene>
<dbReference type="EMBL" id="PKKJ01000016">
    <property type="protein sequence ID" value="PKY65728.1"/>
    <property type="molecule type" value="Genomic_DNA"/>
</dbReference>
<protein>
    <submittedName>
        <fullName evidence="1">Uncharacterized protein</fullName>
    </submittedName>
</protein>
<sequence length="111" mass="12554">MNTKEAECSVEEENTERLIGRANRLGYTITSIEIEPGRVAISIVPSPLFPYTPELDRDFETDQWRVQTTAYGALNLDNIEQVTEGYGRAAAMVRELEHATPVNVVNYHLTR</sequence>
<accession>A0A2I1I3M0</accession>
<dbReference type="RefSeq" id="WP_101628650.1">
    <property type="nucleotide sequence ID" value="NZ_PKKJ01000016.1"/>
</dbReference>
<dbReference type="AlphaFoldDB" id="A0A2I1I3M0"/>
<comment type="caution">
    <text evidence="1">The sequence shown here is derived from an EMBL/GenBank/DDBJ whole genome shotgun (WGS) entry which is preliminary data.</text>
</comment>
<name>A0A2I1I3M0_9ACTO</name>
<reference evidence="1 2" key="1">
    <citation type="submission" date="2017-12" db="EMBL/GenBank/DDBJ databases">
        <title>Phylogenetic diversity of female urinary microbiome.</title>
        <authorList>
            <person name="Thomas-White K."/>
            <person name="Wolfe A.J."/>
        </authorList>
    </citation>
    <scope>NUCLEOTIDE SEQUENCE [LARGE SCALE GENOMIC DNA]</scope>
    <source>
        <strain evidence="1 2">UMB0250</strain>
    </source>
</reference>
<dbReference type="Proteomes" id="UP000234545">
    <property type="component" value="Unassembled WGS sequence"/>
</dbReference>